<evidence type="ECO:0000313" key="3">
    <source>
        <dbReference type="Proteomes" id="UP000251002"/>
    </source>
</evidence>
<sequence>MFSPAGVPAISCNFKISYDLKSLIHLAQSIECELLAEGVERPEEVLFLKEHSCTVFQGYYYNKPLQIKDFEEKCLLKSSLLP</sequence>
<dbReference type="Pfam" id="PF00563">
    <property type="entry name" value="EAL"/>
    <property type="match status" value="1"/>
</dbReference>
<gene>
    <name evidence="2" type="ORF">DP120_08190</name>
</gene>
<name>A0A365L2F7_9BACL</name>
<protein>
    <recommendedName>
        <fullName evidence="1">EAL domain-containing protein</fullName>
    </recommendedName>
</protein>
<dbReference type="InterPro" id="IPR035919">
    <property type="entry name" value="EAL_sf"/>
</dbReference>
<dbReference type="SUPFAM" id="SSF141868">
    <property type="entry name" value="EAL domain-like"/>
    <property type="match status" value="1"/>
</dbReference>
<dbReference type="RefSeq" id="WP_112223141.1">
    <property type="nucleotide sequence ID" value="NZ_CP196859.1"/>
</dbReference>
<evidence type="ECO:0000259" key="1">
    <source>
        <dbReference type="PROSITE" id="PS50883"/>
    </source>
</evidence>
<dbReference type="InterPro" id="IPR001633">
    <property type="entry name" value="EAL_dom"/>
</dbReference>
<reference evidence="2 3" key="1">
    <citation type="submission" date="2018-06" db="EMBL/GenBank/DDBJ databases">
        <title>The draft genome sequences of strains SCU63 and S1.</title>
        <authorList>
            <person name="Gan L."/>
        </authorList>
    </citation>
    <scope>NUCLEOTIDE SEQUENCE [LARGE SCALE GENOMIC DNA]</scope>
    <source>
        <strain evidence="2 3">SCU63</strain>
    </source>
</reference>
<dbReference type="PROSITE" id="PS50883">
    <property type="entry name" value="EAL"/>
    <property type="match status" value="1"/>
</dbReference>
<accession>A0A365L2F7</accession>
<dbReference type="PANTHER" id="PTHR33121">
    <property type="entry name" value="CYCLIC DI-GMP PHOSPHODIESTERASE PDEF"/>
    <property type="match status" value="1"/>
</dbReference>
<organism evidence="2 3">
    <name type="scientific">Planococcus halotolerans</name>
    <dbReference type="NCBI Taxonomy" id="2233542"/>
    <lineage>
        <taxon>Bacteria</taxon>
        <taxon>Bacillati</taxon>
        <taxon>Bacillota</taxon>
        <taxon>Bacilli</taxon>
        <taxon>Bacillales</taxon>
        <taxon>Caryophanaceae</taxon>
        <taxon>Planococcus</taxon>
    </lineage>
</organism>
<dbReference type="GO" id="GO:0071111">
    <property type="term" value="F:cyclic-guanylate-specific phosphodiesterase activity"/>
    <property type="evidence" value="ECO:0007669"/>
    <property type="project" value="InterPro"/>
</dbReference>
<feature type="domain" description="EAL" evidence="1">
    <location>
        <begin position="1"/>
        <end position="78"/>
    </location>
</feature>
<dbReference type="PANTHER" id="PTHR33121:SF71">
    <property type="entry name" value="OXYGEN SENSOR PROTEIN DOSP"/>
    <property type="match status" value="1"/>
</dbReference>
<dbReference type="Gene3D" id="3.20.20.450">
    <property type="entry name" value="EAL domain"/>
    <property type="match status" value="1"/>
</dbReference>
<comment type="caution">
    <text evidence="2">The sequence shown here is derived from an EMBL/GenBank/DDBJ whole genome shotgun (WGS) entry which is preliminary data.</text>
</comment>
<proteinExistence type="predicted"/>
<dbReference type="AlphaFoldDB" id="A0A365L2F7"/>
<dbReference type="EMBL" id="QLZR01000002">
    <property type="protein sequence ID" value="RAZ79574.1"/>
    <property type="molecule type" value="Genomic_DNA"/>
</dbReference>
<dbReference type="InterPro" id="IPR050706">
    <property type="entry name" value="Cyclic-di-GMP_PDE-like"/>
</dbReference>
<evidence type="ECO:0000313" key="2">
    <source>
        <dbReference type="EMBL" id="RAZ79574.1"/>
    </source>
</evidence>
<dbReference type="Proteomes" id="UP000251002">
    <property type="component" value="Unassembled WGS sequence"/>
</dbReference>
<keyword evidence="3" id="KW-1185">Reference proteome</keyword>